<dbReference type="AlphaFoldDB" id="A0A9Q3L7I8"/>
<feature type="compositionally biased region" description="Low complexity" evidence="1">
    <location>
        <begin position="72"/>
        <end position="81"/>
    </location>
</feature>
<reference evidence="2" key="1">
    <citation type="submission" date="2021-03" db="EMBL/GenBank/DDBJ databases">
        <title>Draft genome sequence of rust myrtle Austropuccinia psidii MF-1, a brazilian biotype.</title>
        <authorList>
            <person name="Quecine M.C."/>
            <person name="Pachon D.M.R."/>
            <person name="Bonatelli M.L."/>
            <person name="Correr F.H."/>
            <person name="Franceschini L.M."/>
            <person name="Leite T.F."/>
            <person name="Margarido G.R.A."/>
            <person name="Almeida C.A."/>
            <person name="Ferrarezi J.A."/>
            <person name="Labate C.A."/>
        </authorList>
    </citation>
    <scope>NUCLEOTIDE SEQUENCE</scope>
    <source>
        <strain evidence="2">MF-1</strain>
    </source>
</reference>
<name>A0A9Q3L7I8_9BASI</name>
<comment type="caution">
    <text evidence="2">The sequence shown here is derived from an EMBL/GenBank/DDBJ whole genome shotgun (WGS) entry which is preliminary data.</text>
</comment>
<protein>
    <submittedName>
        <fullName evidence="2">Uncharacterized protein</fullName>
    </submittedName>
</protein>
<gene>
    <name evidence="2" type="ORF">O181_132592</name>
</gene>
<evidence type="ECO:0000256" key="1">
    <source>
        <dbReference type="SAM" id="MobiDB-lite"/>
    </source>
</evidence>
<keyword evidence="3" id="KW-1185">Reference proteome</keyword>
<feature type="compositionally biased region" description="Polar residues" evidence="1">
    <location>
        <begin position="89"/>
        <end position="104"/>
    </location>
</feature>
<feature type="compositionally biased region" description="Basic and acidic residues" evidence="1">
    <location>
        <begin position="41"/>
        <end position="63"/>
    </location>
</feature>
<feature type="region of interest" description="Disordered" evidence="1">
    <location>
        <begin position="1"/>
        <end position="104"/>
    </location>
</feature>
<sequence>MPLQHSPPTKNTRAQRNQAVLTPTERAPLDCTPSVHQLSDTLDRGPRMEGEAPSRRGGLKNEEGESEEKEVVAALAGAPEASEAEDLSHSNQPLVSQAEPTSSK</sequence>
<dbReference type="Proteomes" id="UP000765509">
    <property type="component" value="Unassembled WGS sequence"/>
</dbReference>
<evidence type="ECO:0000313" key="3">
    <source>
        <dbReference type="Proteomes" id="UP000765509"/>
    </source>
</evidence>
<accession>A0A9Q3L7I8</accession>
<evidence type="ECO:0000313" key="2">
    <source>
        <dbReference type="EMBL" id="MBW0592877.1"/>
    </source>
</evidence>
<organism evidence="2 3">
    <name type="scientific">Austropuccinia psidii MF-1</name>
    <dbReference type="NCBI Taxonomy" id="1389203"/>
    <lineage>
        <taxon>Eukaryota</taxon>
        <taxon>Fungi</taxon>
        <taxon>Dikarya</taxon>
        <taxon>Basidiomycota</taxon>
        <taxon>Pucciniomycotina</taxon>
        <taxon>Pucciniomycetes</taxon>
        <taxon>Pucciniales</taxon>
        <taxon>Sphaerophragmiaceae</taxon>
        <taxon>Austropuccinia</taxon>
    </lineage>
</organism>
<feature type="compositionally biased region" description="Polar residues" evidence="1">
    <location>
        <begin position="1"/>
        <end position="21"/>
    </location>
</feature>
<dbReference type="EMBL" id="AVOT02150895">
    <property type="protein sequence ID" value="MBW0592877.1"/>
    <property type="molecule type" value="Genomic_DNA"/>
</dbReference>
<proteinExistence type="predicted"/>